<feature type="compositionally biased region" description="Low complexity" evidence="1">
    <location>
        <begin position="52"/>
        <end position="76"/>
    </location>
</feature>
<name>A0A9P7ZNA4_9HYPO</name>
<dbReference type="Proteomes" id="UP000887229">
    <property type="component" value="Unassembled WGS sequence"/>
</dbReference>
<dbReference type="RefSeq" id="XP_046118552.1">
    <property type="nucleotide sequence ID" value="XM_046264970.1"/>
</dbReference>
<evidence type="ECO:0000256" key="1">
    <source>
        <dbReference type="SAM" id="MobiDB-lite"/>
    </source>
</evidence>
<feature type="compositionally biased region" description="Polar residues" evidence="1">
    <location>
        <begin position="174"/>
        <end position="184"/>
    </location>
</feature>
<protein>
    <submittedName>
        <fullName evidence="2">Uncharacterized protein</fullName>
    </submittedName>
</protein>
<keyword evidence="3" id="KW-1185">Reference proteome</keyword>
<proteinExistence type="predicted"/>
<reference evidence="2" key="1">
    <citation type="journal article" date="2021" name="IMA Fungus">
        <title>Genomic characterization of three marine fungi, including Emericellopsis atlantica sp. nov. with signatures of a generalist lifestyle and marine biomass degradation.</title>
        <authorList>
            <person name="Hagestad O.C."/>
            <person name="Hou L."/>
            <person name="Andersen J.H."/>
            <person name="Hansen E.H."/>
            <person name="Altermark B."/>
            <person name="Li C."/>
            <person name="Kuhnert E."/>
            <person name="Cox R.J."/>
            <person name="Crous P.W."/>
            <person name="Spatafora J.W."/>
            <person name="Lail K."/>
            <person name="Amirebrahimi M."/>
            <person name="Lipzen A."/>
            <person name="Pangilinan J."/>
            <person name="Andreopoulos W."/>
            <person name="Hayes R.D."/>
            <person name="Ng V."/>
            <person name="Grigoriev I.V."/>
            <person name="Jackson S.A."/>
            <person name="Sutton T.D.S."/>
            <person name="Dobson A.D.W."/>
            <person name="Rama T."/>
        </authorList>
    </citation>
    <scope>NUCLEOTIDE SEQUENCE</scope>
    <source>
        <strain evidence="2">TS7</strain>
    </source>
</reference>
<dbReference type="EMBL" id="MU251253">
    <property type="protein sequence ID" value="KAG9254628.1"/>
    <property type="molecule type" value="Genomic_DNA"/>
</dbReference>
<organism evidence="2 3">
    <name type="scientific">Emericellopsis atlantica</name>
    <dbReference type="NCBI Taxonomy" id="2614577"/>
    <lineage>
        <taxon>Eukaryota</taxon>
        <taxon>Fungi</taxon>
        <taxon>Dikarya</taxon>
        <taxon>Ascomycota</taxon>
        <taxon>Pezizomycotina</taxon>
        <taxon>Sordariomycetes</taxon>
        <taxon>Hypocreomycetidae</taxon>
        <taxon>Hypocreales</taxon>
        <taxon>Bionectriaceae</taxon>
        <taxon>Emericellopsis</taxon>
    </lineage>
</organism>
<dbReference type="AlphaFoldDB" id="A0A9P7ZNA4"/>
<feature type="compositionally biased region" description="Polar residues" evidence="1">
    <location>
        <begin position="15"/>
        <end position="26"/>
    </location>
</feature>
<feature type="region of interest" description="Disordered" evidence="1">
    <location>
        <begin position="195"/>
        <end position="224"/>
    </location>
</feature>
<accession>A0A9P7ZNA4</accession>
<feature type="region of interest" description="Disordered" evidence="1">
    <location>
        <begin position="1"/>
        <end position="84"/>
    </location>
</feature>
<comment type="caution">
    <text evidence="2">The sequence shown here is derived from an EMBL/GenBank/DDBJ whole genome shotgun (WGS) entry which is preliminary data.</text>
</comment>
<dbReference type="GeneID" id="70295873"/>
<sequence length="224" mass="25052">MPPQGAQEPWPSASIRPNRQPESYETFQDMLNDGQSEEEATHCAPDYNSAVSSRSTHHSAQSSQYHTGASSISSHSDSVDQVAGYRQRSYGQPPTISYGGCMDHHDPSQIRDYRGFGLYPGTNVSESSVAAQNLVDISHAQLDPWEADSTKRHLARHEHSNRADWLGRDPFVMSPSQQRSNNAHLPTLADIVHRRGDVKEEPNSDGDDDQYCQQYETGPFHHHK</sequence>
<evidence type="ECO:0000313" key="3">
    <source>
        <dbReference type="Proteomes" id="UP000887229"/>
    </source>
</evidence>
<evidence type="ECO:0000313" key="2">
    <source>
        <dbReference type="EMBL" id="KAG9254628.1"/>
    </source>
</evidence>
<feature type="region of interest" description="Disordered" evidence="1">
    <location>
        <begin position="166"/>
        <end position="185"/>
    </location>
</feature>
<gene>
    <name evidence="2" type="ORF">F5Z01DRAFT_673779</name>
</gene>